<reference evidence="2 3" key="1">
    <citation type="submission" date="2022-10" db="EMBL/GenBank/DDBJ databases">
        <title>Chitinophaga nivalis PC15 sp. nov., isolated from Pyeongchang county, South Korea.</title>
        <authorList>
            <person name="Trinh H.N."/>
        </authorList>
    </citation>
    <scope>NUCLEOTIDE SEQUENCE [LARGE SCALE GENOMIC DNA]</scope>
    <source>
        <strain evidence="2 3">PC14</strain>
    </source>
</reference>
<keyword evidence="3" id="KW-1185">Reference proteome</keyword>
<evidence type="ECO:0000256" key="1">
    <source>
        <dbReference type="SAM" id="Phobius"/>
    </source>
</evidence>
<proteinExistence type="predicted"/>
<protein>
    <submittedName>
        <fullName evidence="2">Uncharacterized protein</fullName>
    </submittedName>
</protein>
<dbReference type="Proteomes" id="UP001207742">
    <property type="component" value="Unassembled WGS sequence"/>
</dbReference>
<gene>
    <name evidence="2" type="ORF">OL497_11775</name>
</gene>
<keyword evidence="1" id="KW-1133">Transmembrane helix</keyword>
<evidence type="ECO:0000313" key="3">
    <source>
        <dbReference type="Proteomes" id="UP001207742"/>
    </source>
</evidence>
<name>A0ABT3IKU3_9BACT</name>
<comment type="caution">
    <text evidence="2">The sequence shown here is derived from an EMBL/GenBank/DDBJ whole genome shotgun (WGS) entry which is preliminary data.</text>
</comment>
<feature type="transmembrane region" description="Helical" evidence="1">
    <location>
        <begin position="59"/>
        <end position="78"/>
    </location>
</feature>
<dbReference type="EMBL" id="JAPDNS010000001">
    <property type="protein sequence ID" value="MCW3484578.1"/>
    <property type="molecule type" value="Genomic_DNA"/>
</dbReference>
<sequence>MTGSTLLPLTTQEIQALQQLKREMFRGFVLLLMVTLAFAAFFIRVLAELFTPHFTADGYLILAFCAFITGMGSFTAHGQYCKIQLLRKDLQEGHKIWIQQKILRLQLPQGAVRTSAFSLLELPGFSWQINYVRGALQQINRIAELQPGDMVTLEVTPHYSIALLLRKETI</sequence>
<keyword evidence="1" id="KW-0812">Transmembrane</keyword>
<feature type="transmembrane region" description="Helical" evidence="1">
    <location>
        <begin position="28"/>
        <end position="47"/>
    </location>
</feature>
<keyword evidence="1" id="KW-0472">Membrane</keyword>
<accession>A0ABT3IKU3</accession>
<dbReference type="RefSeq" id="WP_264730307.1">
    <property type="nucleotide sequence ID" value="NZ_JAPDNR010000001.1"/>
</dbReference>
<evidence type="ECO:0000313" key="2">
    <source>
        <dbReference type="EMBL" id="MCW3484578.1"/>
    </source>
</evidence>
<organism evidence="2 3">
    <name type="scientific">Chitinophaga nivalis</name>
    <dbReference type="NCBI Taxonomy" id="2991709"/>
    <lineage>
        <taxon>Bacteria</taxon>
        <taxon>Pseudomonadati</taxon>
        <taxon>Bacteroidota</taxon>
        <taxon>Chitinophagia</taxon>
        <taxon>Chitinophagales</taxon>
        <taxon>Chitinophagaceae</taxon>
        <taxon>Chitinophaga</taxon>
    </lineage>
</organism>